<feature type="transmembrane region" description="Helical" evidence="6">
    <location>
        <begin position="314"/>
        <end position="332"/>
    </location>
</feature>
<name>D8R3W2_SELML</name>
<keyword evidence="5 6" id="KW-0472">Membrane</keyword>
<feature type="domain" description="Major facilitator superfamily (MFS) profile" evidence="7">
    <location>
        <begin position="20"/>
        <end position="434"/>
    </location>
</feature>
<dbReference type="Gene3D" id="1.20.1250.20">
    <property type="entry name" value="MFS general substrate transporter like domains"/>
    <property type="match status" value="1"/>
</dbReference>
<evidence type="ECO:0000256" key="2">
    <source>
        <dbReference type="ARBA" id="ARBA00022448"/>
    </source>
</evidence>
<evidence type="ECO:0000313" key="9">
    <source>
        <dbReference type="Proteomes" id="UP000001514"/>
    </source>
</evidence>
<comment type="subcellular location">
    <subcellularLocation>
        <location evidence="1">Membrane</location>
        <topology evidence="1">Multi-pass membrane protein</topology>
    </subcellularLocation>
</comment>
<dbReference type="PANTHER" id="PTHR23504:SF1">
    <property type="entry name" value="GH21943P-RELATED"/>
    <property type="match status" value="1"/>
</dbReference>
<dbReference type="PRINTS" id="PR01035">
    <property type="entry name" value="TCRTETA"/>
</dbReference>
<proteinExistence type="predicted"/>
<feature type="transmembrane region" description="Helical" evidence="6">
    <location>
        <begin position="251"/>
        <end position="272"/>
    </location>
</feature>
<evidence type="ECO:0000256" key="1">
    <source>
        <dbReference type="ARBA" id="ARBA00004141"/>
    </source>
</evidence>
<feature type="transmembrane region" description="Helical" evidence="6">
    <location>
        <begin position="65"/>
        <end position="87"/>
    </location>
</feature>
<dbReference type="GO" id="GO:0016020">
    <property type="term" value="C:membrane"/>
    <property type="evidence" value="ECO:0007669"/>
    <property type="project" value="UniProtKB-SubCell"/>
</dbReference>
<dbReference type="SUPFAM" id="SSF103473">
    <property type="entry name" value="MFS general substrate transporter"/>
    <property type="match status" value="1"/>
</dbReference>
<evidence type="ECO:0000256" key="6">
    <source>
        <dbReference type="SAM" id="Phobius"/>
    </source>
</evidence>
<dbReference type="InterPro" id="IPR011701">
    <property type="entry name" value="MFS"/>
</dbReference>
<keyword evidence="3 6" id="KW-0812">Transmembrane</keyword>
<dbReference type="KEGG" id="smo:SELMODRAFT_167756"/>
<dbReference type="CDD" id="cd17330">
    <property type="entry name" value="MFS_SLC46_TetA_like"/>
    <property type="match status" value="1"/>
</dbReference>
<dbReference type="InterPro" id="IPR020846">
    <property type="entry name" value="MFS_dom"/>
</dbReference>
<feature type="transmembrane region" description="Helical" evidence="6">
    <location>
        <begin position="123"/>
        <end position="148"/>
    </location>
</feature>
<accession>D8R3W2</accession>
<evidence type="ECO:0000256" key="3">
    <source>
        <dbReference type="ARBA" id="ARBA00022692"/>
    </source>
</evidence>
<organism evidence="9">
    <name type="scientific">Selaginella moellendorffii</name>
    <name type="common">Spikemoss</name>
    <dbReference type="NCBI Taxonomy" id="88036"/>
    <lineage>
        <taxon>Eukaryota</taxon>
        <taxon>Viridiplantae</taxon>
        <taxon>Streptophyta</taxon>
        <taxon>Embryophyta</taxon>
        <taxon>Tracheophyta</taxon>
        <taxon>Lycopodiopsida</taxon>
        <taxon>Selaginellales</taxon>
        <taxon>Selaginellaceae</taxon>
        <taxon>Selaginella</taxon>
    </lineage>
</organism>
<dbReference type="InParanoid" id="D8R3W2"/>
<keyword evidence="9" id="KW-1185">Reference proteome</keyword>
<dbReference type="PANTHER" id="PTHR23504">
    <property type="entry name" value="MAJOR FACILITATOR SUPERFAMILY DOMAIN-CONTAINING PROTEIN 10"/>
    <property type="match status" value="1"/>
</dbReference>
<feature type="transmembrane region" description="Helical" evidence="6">
    <location>
        <begin position="284"/>
        <end position="307"/>
    </location>
</feature>
<feature type="transmembrane region" description="Helical" evidence="6">
    <location>
        <begin position="99"/>
        <end position="117"/>
    </location>
</feature>
<dbReference type="InterPro" id="IPR001958">
    <property type="entry name" value="Tet-R_TetA/multi-R_MdtG-like"/>
</dbReference>
<dbReference type="HOGENOM" id="CLU_624715_0_0_1"/>
<sequence length="459" mass="49607">MTESSSSSSGGHRRGFLRKIIVLRPLIHLIFATLLHIMATMMVIPALTDVLLGALCPGQAECNEAIYLTGIQQIIAGIGTMLVTPILGELSDEYGRKPLLMIPFSAAVLPMAILAYSQSRPFVYAYMVVGTVVRIFAEGGITCLSFAYVSDCIERRYRALAIGVLMGSFSVGYVIGILLARVLAQDQIFKVAAVVIAFAAVYVKVFLPETNAERGPPLLPNHSDTHQQHKRDECRSTPLLMRSTSSITDTVAVIVFFSSLGEAGLQGSLLYYLKATFGFAKDQFAELMLINGLASVFSQLLIMPVFVHFFGEKIVLFIAISASASHALLYGVAWADWVPYVCSSFSIFFVLSFPCIGSIVSKTAEPEEQGKFQGLIAGIRSFATILSPLAISPLTALFLSKDAPFNCPGFSLIVAGSVMVLALVQALMLQPIPPQLSKPSKLTQVAIACEEQVAAWPEF</sequence>
<feature type="transmembrane region" description="Helical" evidence="6">
    <location>
        <begin position="188"/>
        <end position="207"/>
    </location>
</feature>
<dbReference type="eggNOG" id="KOG2816">
    <property type="taxonomic scope" value="Eukaryota"/>
</dbReference>
<feature type="transmembrane region" description="Helical" evidence="6">
    <location>
        <begin position="21"/>
        <end position="45"/>
    </location>
</feature>
<dbReference type="STRING" id="88036.D8R3W2"/>
<evidence type="ECO:0000256" key="5">
    <source>
        <dbReference type="ARBA" id="ARBA00023136"/>
    </source>
</evidence>
<dbReference type="Gramene" id="EFJ33355">
    <property type="protein sequence ID" value="EFJ33355"/>
    <property type="gene ID" value="SELMODRAFT_167756"/>
</dbReference>
<evidence type="ECO:0000259" key="7">
    <source>
        <dbReference type="PROSITE" id="PS50850"/>
    </source>
</evidence>
<dbReference type="FunCoup" id="D8R3W2">
    <property type="interactions" value="3110"/>
</dbReference>
<keyword evidence="4 6" id="KW-1133">Transmembrane helix</keyword>
<dbReference type="Pfam" id="PF07690">
    <property type="entry name" value="MFS_1"/>
    <property type="match status" value="2"/>
</dbReference>
<dbReference type="AlphaFoldDB" id="D8R3W2"/>
<reference evidence="8 9" key="1">
    <citation type="journal article" date="2011" name="Science">
        <title>The Selaginella genome identifies genetic changes associated with the evolution of vascular plants.</title>
        <authorList>
            <person name="Banks J.A."/>
            <person name="Nishiyama T."/>
            <person name="Hasebe M."/>
            <person name="Bowman J.L."/>
            <person name="Gribskov M."/>
            <person name="dePamphilis C."/>
            <person name="Albert V.A."/>
            <person name="Aono N."/>
            <person name="Aoyama T."/>
            <person name="Ambrose B.A."/>
            <person name="Ashton N.W."/>
            <person name="Axtell M.J."/>
            <person name="Barker E."/>
            <person name="Barker M.S."/>
            <person name="Bennetzen J.L."/>
            <person name="Bonawitz N.D."/>
            <person name="Chapple C."/>
            <person name="Cheng C."/>
            <person name="Correa L.G."/>
            <person name="Dacre M."/>
            <person name="DeBarry J."/>
            <person name="Dreyer I."/>
            <person name="Elias M."/>
            <person name="Engstrom E.M."/>
            <person name="Estelle M."/>
            <person name="Feng L."/>
            <person name="Finet C."/>
            <person name="Floyd S.K."/>
            <person name="Frommer W.B."/>
            <person name="Fujita T."/>
            <person name="Gramzow L."/>
            <person name="Gutensohn M."/>
            <person name="Harholt J."/>
            <person name="Hattori M."/>
            <person name="Heyl A."/>
            <person name="Hirai T."/>
            <person name="Hiwatashi Y."/>
            <person name="Ishikawa M."/>
            <person name="Iwata M."/>
            <person name="Karol K.G."/>
            <person name="Koehler B."/>
            <person name="Kolukisaoglu U."/>
            <person name="Kubo M."/>
            <person name="Kurata T."/>
            <person name="Lalonde S."/>
            <person name="Li K."/>
            <person name="Li Y."/>
            <person name="Litt A."/>
            <person name="Lyons E."/>
            <person name="Manning G."/>
            <person name="Maruyama T."/>
            <person name="Michael T.P."/>
            <person name="Mikami K."/>
            <person name="Miyazaki S."/>
            <person name="Morinaga S."/>
            <person name="Murata T."/>
            <person name="Mueller-Roeber B."/>
            <person name="Nelson D.R."/>
            <person name="Obara M."/>
            <person name="Oguri Y."/>
            <person name="Olmstead R.G."/>
            <person name="Onodera N."/>
            <person name="Petersen B.L."/>
            <person name="Pils B."/>
            <person name="Prigge M."/>
            <person name="Rensing S.A."/>
            <person name="Riano-Pachon D.M."/>
            <person name="Roberts A.W."/>
            <person name="Sato Y."/>
            <person name="Scheller H.V."/>
            <person name="Schulz B."/>
            <person name="Schulz C."/>
            <person name="Shakirov E.V."/>
            <person name="Shibagaki N."/>
            <person name="Shinohara N."/>
            <person name="Shippen D.E."/>
            <person name="Soerensen I."/>
            <person name="Sotooka R."/>
            <person name="Sugimoto N."/>
            <person name="Sugita M."/>
            <person name="Sumikawa N."/>
            <person name="Tanurdzic M."/>
            <person name="Theissen G."/>
            <person name="Ulvskov P."/>
            <person name="Wakazuki S."/>
            <person name="Weng J.K."/>
            <person name="Willats W.W."/>
            <person name="Wipf D."/>
            <person name="Wolf P.G."/>
            <person name="Yang L."/>
            <person name="Zimmer A.D."/>
            <person name="Zhu Q."/>
            <person name="Mitros T."/>
            <person name="Hellsten U."/>
            <person name="Loque D."/>
            <person name="Otillar R."/>
            <person name="Salamov A."/>
            <person name="Schmutz J."/>
            <person name="Shapiro H."/>
            <person name="Lindquist E."/>
            <person name="Lucas S."/>
            <person name="Rokhsar D."/>
            <person name="Grigoriev I.V."/>
        </authorList>
    </citation>
    <scope>NUCLEOTIDE SEQUENCE [LARGE SCALE GENOMIC DNA]</scope>
</reference>
<keyword evidence="2" id="KW-0813">Transport</keyword>
<gene>
    <name evidence="8" type="ORF">SELMODRAFT_167756</name>
</gene>
<dbReference type="GO" id="GO:0022857">
    <property type="term" value="F:transmembrane transporter activity"/>
    <property type="evidence" value="ECO:0007669"/>
    <property type="project" value="InterPro"/>
</dbReference>
<evidence type="ECO:0000256" key="4">
    <source>
        <dbReference type="ARBA" id="ARBA00022989"/>
    </source>
</evidence>
<dbReference type="EMBL" id="GL377571">
    <property type="protein sequence ID" value="EFJ33355.1"/>
    <property type="molecule type" value="Genomic_DNA"/>
</dbReference>
<protein>
    <recommendedName>
        <fullName evidence="7">Major facilitator superfamily (MFS) profile domain-containing protein</fullName>
    </recommendedName>
</protein>
<evidence type="ECO:0000313" key="8">
    <source>
        <dbReference type="EMBL" id="EFJ33355.1"/>
    </source>
</evidence>
<feature type="transmembrane region" description="Helical" evidence="6">
    <location>
        <begin position="410"/>
        <end position="429"/>
    </location>
</feature>
<dbReference type="PROSITE" id="PS50850">
    <property type="entry name" value="MFS"/>
    <property type="match status" value="1"/>
</dbReference>
<feature type="transmembrane region" description="Helical" evidence="6">
    <location>
        <begin position="372"/>
        <end position="398"/>
    </location>
</feature>
<dbReference type="InterPro" id="IPR036259">
    <property type="entry name" value="MFS_trans_sf"/>
</dbReference>
<dbReference type="Proteomes" id="UP000001514">
    <property type="component" value="Unassembled WGS sequence"/>
</dbReference>
<feature type="transmembrane region" description="Helical" evidence="6">
    <location>
        <begin position="160"/>
        <end position="182"/>
    </location>
</feature>